<dbReference type="SUPFAM" id="SSF53448">
    <property type="entry name" value="Nucleotide-diphospho-sugar transferases"/>
    <property type="match status" value="1"/>
</dbReference>
<reference evidence="2 3" key="1">
    <citation type="journal article" date="2015" name="Genome Announc.">
        <title>Expanding the biotechnology potential of lactobacilli through comparative genomics of 213 strains and associated genera.</title>
        <authorList>
            <person name="Sun Z."/>
            <person name="Harris H.M."/>
            <person name="McCann A."/>
            <person name="Guo C."/>
            <person name="Argimon S."/>
            <person name="Zhang W."/>
            <person name="Yang X."/>
            <person name="Jeffery I.B."/>
            <person name="Cooney J.C."/>
            <person name="Kagawa T.F."/>
            <person name="Liu W."/>
            <person name="Song Y."/>
            <person name="Salvetti E."/>
            <person name="Wrobel A."/>
            <person name="Rasinkangas P."/>
            <person name="Parkhill J."/>
            <person name="Rea M.C."/>
            <person name="O'Sullivan O."/>
            <person name="Ritari J."/>
            <person name="Douillard F.P."/>
            <person name="Paul Ross R."/>
            <person name="Yang R."/>
            <person name="Briner A.E."/>
            <person name="Felis G.E."/>
            <person name="de Vos W.M."/>
            <person name="Barrangou R."/>
            <person name="Klaenhammer T.R."/>
            <person name="Caufield P.W."/>
            <person name="Cui Y."/>
            <person name="Zhang H."/>
            <person name="O'Toole P.W."/>
        </authorList>
    </citation>
    <scope>NUCLEOTIDE SEQUENCE [LARGE SCALE GENOMIC DNA]</scope>
    <source>
        <strain evidence="2 3">DSM 24716</strain>
    </source>
</reference>
<dbReference type="Proteomes" id="UP000051006">
    <property type="component" value="Unassembled WGS sequence"/>
</dbReference>
<proteinExistence type="predicted"/>
<keyword evidence="3" id="KW-1185">Reference proteome</keyword>
<dbReference type="EMBL" id="JQCF01000003">
    <property type="protein sequence ID" value="KRO00384.1"/>
    <property type="molecule type" value="Genomic_DNA"/>
</dbReference>
<name>A0A0R2LLX6_9LACO</name>
<dbReference type="Gene3D" id="3.90.550.10">
    <property type="entry name" value="Spore Coat Polysaccharide Biosynthesis Protein SpsA, Chain A"/>
    <property type="match status" value="1"/>
</dbReference>
<dbReference type="PATRIC" id="fig|993692.3.peg.1508"/>
<comment type="caution">
    <text evidence="2">The sequence shown here is derived from an EMBL/GenBank/DDBJ whole genome shotgun (WGS) entry which is preliminary data.</text>
</comment>
<feature type="domain" description="Glycosyltransferase 2-like" evidence="1">
    <location>
        <begin position="6"/>
        <end position="175"/>
    </location>
</feature>
<evidence type="ECO:0000313" key="2">
    <source>
        <dbReference type="EMBL" id="KRO00384.1"/>
    </source>
</evidence>
<gene>
    <name evidence="2" type="ORF">IV57_GL001488</name>
</gene>
<sequence length="284" mass="32603">MKVGLFIPTYNAGNSFDNVLKDIDESIQNSGIEVKKLMIDTFSNDNTVEKAKRYGFDSYEIKKEDFTHGEVRKRAANYFNGYDYIIYMTQDVRLHLTAIGELISFISKSDHMLVAYGRQISDPAESTIFEQKARDFNYPSKSIIKSKNDIKALGVKAAFSSDAFSIYRRGLLMDVGSFPSNILYCEDEYVAAQGIIKGYEVGYCAEAVVTHSNHMNLKQQYKRYKSIGDFHKQNQWIQREFGSNESEGVKSVLSEWKYLTKNKKAYLIPYSFLIASIKYVAYKF</sequence>
<dbReference type="STRING" id="993692.IV57_GL001488"/>
<dbReference type="AlphaFoldDB" id="A0A0R2LLX6"/>
<accession>A0A0R2LLX6</accession>
<protein>
    <recommendedName>
        <fullName evidence="1">Glycosyltransferase 2-like domain-containing protein</fullName>
    </recommendedName>
</protein>
<evidence type="ECO:0000259" key="1">
    <source>
        <dbReference type="Pfam" id="PF00535"/>
    </source>
</evidence>
<dbReference type="Pfam" id="PF00535">
    <property type="entry name" value="Glycos_transf_2"/>
    <property type="match status" value="1"/>
</dbReference>
<organism evidence="2 3">
    <name type="scientific">Companilactobacillus kimchiensis</name>
    <dbReference type="NCBI Taxonomy" id="993692"/>
    <lineage>
        <taxon>Bacteria</taxon>
        <taxon>Bacillati</taxon>
        <taxon>Bacillota</taxon>
        <taxon>Bacilli</taxon>
        <taxon>Lactobacillales</taxon>
        <taxon>Lactobacillaceae</taxon>
        <taxon>Companilactobacillus</taxon>
    </lineage>
</organism>
<dbReference type="InterPro" id="IPR029044">
    <property type="entry name" value="Nucleotide-diphossugar_trans"/>
</dbReference>
<evidence type="ECO:0000313" key="3">
    <source>
        <dbReference type="Proteomes" id="UP000051006"/>
    </source>
</evidence>
<dbReference type="OrthoDB" id="9790005at2"/>
<dbReference type="InterPro" id="IPR001173">
    <property type="entry name" value="Glyco_trans_2-like"/>
</dbReference>
<dbReference type="RefSeq" id="WP_057879961.1">
    <property type="nucleotide sequence ID" value="NZ_JQCF01000003.1"/>
</dbReference>